<dbReference type="EC" id="3.2.1.-" evidence="10"/>
<dbReference type="Gene3D" id="2.60.40.1180">
    <property type="entry name" value="Golgi alpha-mannosidase II"/>
    <property type="match status" value="1"/>
</dbReference>
<protein>
    <recommendedName>
        <fullName evidence="10">Alpha-mannosidase</fullName>
        <ecNumber evidence="10">3.2.1.-</ecNumber>
    </recommendedName>
</protein>
<keyword evidence="6 10" id="KW-0862">Zinc</keyword>
<dbReference type="Gene3D" id="2.70.98.30">
    <property type="entry name" value="Golgi alpha-mannosidase II, domain 4"/>
    <property type="match status" value="1"/>
</dbReference>
<dbReference type="InterPro" id="IPR013780">
    <property type="entry name" value="Glyco_hydro_b"/>
</dbReference>
<evidence type="ECO:0000256" key="10">
    <source>
        <dbReference type="RuleBase" id="RU361199"/>
    </source>
</evidence>
<feature type="signal peptide" evidence="10">
    <location>
        <begin position="1"/>
        <end position="20"/>
    </location>
</feature>
<dbReference type="FunFam" id="2.60.40.1180:FF:000018">
    <property type="entry name" value="Alpha-mannosidase"/>
    <property type="match status" value="1"/>
</dbReference>
<comment type="catalytic activity">
    <reaction evidence="1">
        <text>Hydrolysis of terminal, non-reducing alpha-D-mannose residues in alpha-D-mannosides.</text>
        <dbReference type="EC" id="3.2.1.24"/>
    </reaction>
</comment>
<dbReference type="FunFam" id="3.20.110.10:FF:000001">
    <property type="entry name" value="Alpha-mannosidase"/>
    <property type="match status" value="1"/>
</dbReference>
<dbReference type="GO" id="GO:0030246">
    <property type="term" value="F:carbohydrate binding"/>
    <property type="evidence" value="ECO:0007669"/>
    <property type="project" value="InterPro"/>
</dbReference>
<dbReference type="InterPro" id="IPR028995">
    <property type="entry name" value="Glyco_hydro_57/38_cen_sf"/>
</dbReference>
<dbReference type="Gene3D" id="2.60.40.1360">
    <property type="match status" value="1"/>
</dbReference>
<proteinExistence type="inferred from homology"/>
<dbReference type="InterPro" id="IPR015341">
    <property type="entry name" value="Glyco_hydro_38_cen"/>
</dbReference>
<dbReference type="OMA" id="FIWRPSK"/>
<dbReference type="GO" id="GO:0006013">
    <property type="term" value="P:mannose metabolic process"/>
    <property type="evidence" value="ECO:0007669"/>
    <property type="project" value="InterPro"/>
</dbReference>
<dbReference type="InterPro" id="IPR041147">
    <property type="entry name" value="GH38_C"/>
</dbReference>
<dbReference type="InterPro" id="IPR037094">
    <property type="entry name" value="Glyco_hydro_38_cen_sf"/>
</dbReference>
<reference evidence="13" key="1">
    <citation type="submission" date="2025-08" db="UniProtKB">
        <authorList>
            <consortium name="RefSeq"/>
        </authorList>
    </citation>
    <scope>IDENTIFICATION</scope>
    <source>
        <tissue evidence="13">Liver</tissue>
    </source>
</reference>
<dbReference type="Gene3D" id="1.20.1270.50">
    <property type="entry name" value="Glycoside hydrolase family 38, central domain"/>
    <property type="match status" value="2"/>
</dbReference>
<dbReference type="RefSeq" id="XP_007421015.1">
    <property type="nucleotide sequence ID" value="XM_007420953.3"/>
</dbReference>
<keyword evidence="7" id="KW-1015">Disulfide bond</keyword>
<evidence type="ECO:0000256" key="7">
    <source>
        <dbReference type="ARBA" id="ARBA00023157"/>
    </source>
</evidence>
<dbReference type="Gene3D" id="3.20.110.10">
    <property type="entry name" value="Glycoside hydrolase 38, N terminal domain"/>
    <property type="match status" value="1"/>
</dbReference>
<dbReference type="SUPFAM" id="SSF88688">
    <property type="entry name" value="Families 57/38 glycoside transferase middle domain"/>
    <property type="match status" value="1"/>
</dbReference>
<dbReference type="FunFam" id="2.70.98.30:FF:000003">
    <property type="entry name" value="Alpha-mannosidase"/>
    <property type="match status" value="1"/>
</dbReference>
<dbReference type="OrthoDB" id="2016903at2759"/>
<comment type="cofactor">
    <cofactor evidence="10">
        <name>Zn(2+)</name>
        <dbReference type="ChEBI" id="CHEBI:29105"/>
    </cofactor>
    <text evidence="10">Binds 1 zinc ion per subunit.</text>
</comment>
<dbReference type="SUPFAM" id="SSF74650">
    <property type="entry name" value="Galactose mutarotase-like"/>
    <property type="match status" value="1"/>
</dbReference>
<evidence type="ECO:0000256" key="9">
    <source>
        <dbReference type="ARBA" id="ARBA00023295"/>
    </source>
</evidence>
<dbReference type="KEGG" id="pbi:103064652"/>
<dbReference type="Pfam" id="PF17677">
    <property type="entry name" value="Glyco_hydro38C2"/>
    <property type="match status" value="1"/>
</dbReference>
<dbReference type="FunFam" id="1.20.1270.50:FF:000003">
    <property type="entry name" value="Alpha-mannosidase"/>
    <property type="match status" value="1"/>
</dbReference>
<evidence type="ECO:0000256" key="2">
    <source>
        <dbReference type="ARBA" id="ARBA00009792"/>
    </source>
</evidence>
<feature type="domain" description="Glycoside hydrolase family 38 central" evidence="11">
    <location>
        <begin position="358"/>
        <end position="437"/>
    </location>
</feature>
<dbReference type="GO" id="GO:0005764">
    <property type="term" value="C:lysosome"/>
    <property type="evidence" value="ECO:0007669"/>
    <property type="project" value="TreeGrafter"/>
</dbReference>
<dbReference type="InterPro" id="IPR011013">
    <property type="entry name" value="Gal_mutarotase_sf_dom"/>
</dbReference>
<dbReference type="FunFam" id="1.20.1270.50:FF:000002">
    <property type="entry name" value="Alpha-mannosidase"/>
    <property type="match status" value="1"/>
</dbReference>
<dbReference type="InterPro" id="IPR048534">
    <property type="entry name" value="Man2a1-like_dom"/>
</dbReference>
<dbReference type="Pfam" id="PF09261">
    <property type="entry name" value="Alpha-mann_mid"/>
    <property type="match status" value="1"/>
</dbReference>
<evidence type="ECO:0000313" key="12">
    <source>
        <dbReference type="Proteomes" id="UP000695026"/>
    </source>
</evidence>
<gene>
    <name evidence="13" type="primary">MAN2B1</name>
</gene>
<dbReference type="InterPro" id="IPR027291">
    <property type="entry name" value="Glyco_hydro_38_N_sf"/>
</dbReference>
<dbReference type="InterPro" id="IPR011682">
    <property type="entry name" value="Glyco_hydro_38_C"/>
</dbReference>
<comment type="similarity">
    <text evidence="2 10">Belongs to the glycosyl hydrolase 38 family.</text>
</comment>
<dbReference type="GeneID" id="103064652"/>
<dbReference type="GO" id="GO:0046872">
    <property type="term" value="F:metal ion binding"/>
    <property type="evidence" value="ECO:0007669"/>
    <property type="project" value="UniProtKB-KW"/>
</dbReference>
<keyword evidence="12" id="KW-1185">Reference proteome</keyword>
<evidence type="ECO:0000256" key="8">
    <source>
        <dbReference type="ARBA" id="ARBA00023180"/>
    </source>
</evidence>
<dbReference type="SUPFAM" id="SSF88713">
    <property type="entry name" value="Glycoside hydrolase/deacetylase"/>
    <property type="match status" value="1"/>
</dbReference>
<dbReference type="Pfam" id="PF21260">
    <property type="entry name" value="Laman-like_dom"/>
    <property type="match status" value="1"/>
</dbReference>
<organism evidence="12 13">
    <name type="scientific">Python bivittatus</name>
    <name type="common">Burmese python</name>
    <name type="synonym">Python molurus bivittatus</name>
    <dbReference type="NCBI Taxonomy" id="176946"/>
    <lineage>
        <taxon>Eukaryota</taxon>
        <taxon>Metazoa</taxon>
        <taxon>Chordata</taxon>
        <taxon>Craniata</taxon>
        <taxon>Vertebrata</taxon>
        <taxon>Euteleostomi</taxon>
        <taxon>Lepidosauria</taxon>
        <taxon>Squamata</taxon>
        <taxon>Bifurcata</taxon>
        <taxon>Unidentata</taxon>
        <taxon>Episquamata</taxon>
        <taxon>Toxicofera</taxon>
        <taxon>Serpentes</taxon>
        <taxon>Henophidia</taxon>
        <taxon>Pythonidae</taxon>
        <taxon>Python</taxon>
    </lineage>
</organism>
<dbReference type="Pfam" id="PF07748">
    <property type="entry name" value="Glyco_hydro_38C"/>
    <property type="match status" value="1"/>
</dbReference>
<sequence length="997" mass="113228">MGFPVALVFFLGGAVLRGAAVRCGYQSCPVTEPDMLNIHLIPHTHDDVGWLKTVDQYFFGVRNDIQHAGVQYILDSVIPQLLADPSKRFIYVEVAFFARWWGLQTEAMRQAVRQLVAEGRLEFVNGGWCMNDEASVHYNAVIDQMSLGLHFLKETFGECGRPRVAWHIDPFGHSREQASLFAQMGYDGFFLGRIDYQDKSHRESLREMEQLWRASRNLDPPVADLFTGILPNVYNPPVSLCWDQICSDNPIVDDDSDENNVENIVAYFLGTATAQAKHYRTNHIVMTMGSDFQYENALLWYKNMDKLIHHVNAQQLRGSRINVFYSTPSCYLWELNKANMSWSVKYDDFFPYADGPHQFWTGYFTSRPALKRYERLSNNFLQICNQLEVLVGPKANLGPYGSANSSVLRQAMGVAQHHDAVSGTAKQHVTNDYAKQLSVGWDACQIVMSNALASLVGSKENFIYCTYLNISVCPLTEAAPTFTVIIYNPLARSVDWNVRLPVNGSHYSVVAPDGQNVLNEIIPVSSFTRAVRHNQGSAINELVFQASLPPLGYSTYSISRLSARDPVRSRLLKRLRPQPAAEYLMLAIENEHLQVLFDPRTGLMKEIRNLDKNISLPLLQSFLWYNASVGNEEHSQPSGAYIFRPDTSKPFPIAQEARIYQMKTQVVQELYQNFSDWCSQVVRLYAGQPYVELEWTVGPIPIWDHRGKEIISRFETNLQTEGLFYTDSNGREILERRRDYRVTWNLSQTEPVAGNYYPVNSRIYIKDRKTQLTVLTDRSQGGSSLTDGSLELMVHRRLLHDDNRGVGEPLLEPGDYHNGLVVRGRHLVFLDTVESSAEQHRLRAQQEYMAPQLVLAPGGGPPYQPGQGIVKEFSALHHALPSNIHLLTLAQWEPDAVLIRLEHQFEHGEAVNGSLPVVINLLNLFSSFNIVTVQEMNLSANQKREDVSRLLWQPAEGVAAEQRSGTGLDPAHIELFPMEIRTFLLQIRYQDKPRQEM</sequence>
<dbReference type="Proteomes" id="UP000695026">
    <property type="component" value="Unplaced"/>
</dbReference>
<dbReference type="Pfam" id="PF01074">
    <property type="entry name" value="Glyco_hydro_38N"/>
    <property type="match status" value="1"/>
</dbReference>
<dbReference type="PANTHER" id="PTHR11607:SF3">
    <property type="entry name" value="LYSOSOMAL ALPHA-MANNOSIDASE"/>
    <property type="match status" value="1"/>
</dbReference>
<evidence type="ECO:0000313" key="13">
    <source>
        <dbReference type="RefSeq" id="XP_007421015.1"/>
    </source>
</evidence>
<evidence type="ECO:0000256" key="3">
    <source>
        <dbReference type="ARBA" id="ARBA00022723"/>
    </source>
</evidence>
<keyword evidence="5 10" id="KW-0378">Hydrolase</keyword>
<keyword evidence="8" id="KW-0325">Glycoprotein</keyword>
<dbReference type="GO" id="GO:0004559">
    <property type="term" value="F:alpha-mannosidase activity"/>
    <property type="evidence" value="ECO:0007669"/>
    <property type="project" value="UniProtKB-EC"/>
</dbReference>
<feature type="chain" id="PRO_5039962746" description="Alpha-mannosidase" evidence="10">
    <location>
        <begin position="21"/>
        <end position="997"/>
    </location>
</feature>
<evidence type="ECO:0000256" key="1">
    <source>
        <dbReference type="ARBA" id="ARBA00000365"/>
    </source>
</evidence>
<dbReference type="InterPro" id="IPR000602">
    <property type="entry name" value="Glyco_hydro_38_N"/>
</dbReference>
<dbReference type="SMART" id="SM00872">
    <property type="entry name" value="Alpha-mann_mid"/>
    <property type="match status" value="1"/>
</dbReference>
<dbReference type="InterPro" id="IPR050843">
    <property type="entry name" value="Glycosyl_Hydrlase_38"/>
</dbReference>
<evidence type="ECO:0000256" key="5">
    <source>
        <dbReference type="ARBA" id="ARBA00022801"/>
    </source>
</evidence>
<evidence type="ECO:0000256" key="6">
    <source>
        <dbReference type="ARBA" id="ARBA00022833"/>
    </source>
</evidence>
<dbReference type="PANTHER" id="PTHR11607">
    <property type="entry name" value="ALPHA-MANNOSIDASE"/>
    <property type="match status" value="1"/>
</dbReference>
<evidence type="ECO:0000256" key="4">
    <source>
        <dbReference type="ARBA" id="ARBA00022729"/>
    </source>
</evidence>
<dbReference type="AlphaFoldDB" id="A0A9F2PL89"/>
<keyword evidence="3 10" id="KW-0479">Metal-binding</keyword>
<dbReference type="CTD" id="4125"/>
<name>A0A9F2PL89_PYTBI</name>
<dbReference type="InterPro" id="IPR011330">
    <property type="entry name" value="Glyco_hydro/deAcase_b/a-brl"/>
</dbReference>
<evidence type="ECO:0000259" key="11">
    <source>
        <dbReference type="SMART" id="SM00872"/>
    </source>
</evidence>
<keyword evidence="4 10" id="KW-0732">Signal</keyword>
<accession>A0A9F2PL89</accession>
<keyword evidence="9 10" id="KW-0326">Glycosidase</keyword>
<dbReference type="CDD" id="cd10810">
    <property type="entry name" value="GH38N_AMII_LAM_like"/>
    <property type="match status" value="1"/>
</dbReference>